<comment type="subcellular location">
    <subcellularLocation>
        <location evidence="2">Cytoplasm</location>
    </subcellularLocation>
</comment>
<gene>
    <name evidence="4" type="ORF">ATL45_4788</name>
</gene>
<comment type="subunit">
    <text evidence="2">Homodimer.</text>
</comment>
<dbReference type="EMBL" id="RBXX01000002">
    <property type="protein sequence ID" value="RKT86421.1"/>
    <property type="molecule type" value="Genomic_DNA"/>
</dbReference>
<comment type="similarity">
    <text evidence="2">Belongs to the PhoU family.</text>
</comment>
<feature type="domain" description="PhoU" evidence="3">
    <location>
        <begin position="18"/>
        <end position="103"/>
    </location>
</feature>
<dbReference type="NCBIfam" id="TIGR02135">
    <property type="entry name" value="phoU_full"/>
    <property type="match status" value="1"/>
</dbReference>
<feature type="domain" description="PhoU" evidence="3">
    <location>
        <begin position="124"/>
        <end position="204"/>
    </location>
</feature>
<comment type="caution">
    <text evidence="4">The sequence shown here is derived from an EMBL/GenBank/DDBJ whole genome shotgun (WGS) entry which is preliminary data.</text>
</comment>
<dbReference type="Pfam" id="PF01895">
    <property type="entry name" value="PhoU"/>
    <property type="match status" value="2"/>
</dbReference>
<evidence type="ECO:0000256" key="1">
    <source>
        <dbReference type="ARBA" id="ARBA00022592"/>
    </source>
</evidence>
<keyword evidence="5" id="KW-1185">Reference proteome</keyword>
<name>A0ABX9THA2_9PSEU</name>
<dbReference type="Gene3D" id="1.20.58.220">
    <property type="entry name" value="Phosphate transport system protein phou homolog 2, domain 2"/>
    <property type="match status" value="1"/>
</dbReference>
<dbReference type="PANTHER" id="PTHR42930">
    <property type="entry name" value="PHOSPHATE-SPECIFIC TRANSPORT SYSTEM ACCESSORY PROTEIN PHOU"/>
    <property type="match status" value="1"/>
</dbReference>
<reference evidence="4 5" key="1">
    <citation type="submission" date="2018-10" db="EMBL/GenBank/DDBJ databases">
        <title>Sequencing the genomes of 1000 actinobacteria strains.</title>
        <authorList>
            <person name="Klenk H.-P."/>
        </authorList>
    </citation>
    <scope>NUCLEOTIDE SEQUENCE [LARGE SCALE GENOMIC DNA]</scope>
    <source>
        <strain evidence="4 5">DSM 45119</strain>
    </source>
</reference>
<evidence type="ECO:0000313" key="4">
    <source>
        <dbReference type="EMBL" id="RKT86421.1"/>
    </source>
</evidence>
<dbReference type="Proteomes" id="UP000270697">
    <property type="component" value="Unassembled WGS sequence"/>
</dbReference>
<keyword evidence="1 2" id="KW-0592">Phosphate transport</keyword>
<keyword evidence="2" id="KW-0813">Transport</keyword>
<dbReference type="PANTHER" id="PTHR42930:SF3">
    <property type="entry name" value="PHOSPHATE-SPECIFIC TRANSPORT SYSTEM ACCESSORY PROTEIN PHOU"/>
    <property type="match status" value="1"/>
</dbReference>
<dbReference type="InterPro" id="IPR028366">
    <property type="entry name" value="PhoU"/>
</dbReference>
<dbReference type="PIRSF" id="PIRSF003107">
    <property type="entry name" value="PhoU"/>
    <property type="match status" value="1"/>
</dbReference>
<evidence type="ECO:0000256" key="2">
    <source>
        <dbReference type="PIRNR" id="PIRNR003107"/>
    </source>
</evidence>
<dbReference type="RefSeq" id="WP_093153681.1">
    <property type="nucleotide sequence ID" value="NZ_FOUP01000006.1"/>
</dbReference>
<protein>
    <recommendedName>
        <fullName evidence="2">Phosphate-specific transport system accessory protein PhoU</fullName>
    </recommendedName>
</protein>
<organism evidence="4 5">
    <name type="scientific">Saccharopolyspora antimicrobica</name>
    <dbReference type="NCBI Taxonomy" id="455193"/>
    <lineage>
        <taxon>Bacteria</taxon>
        <taxon>Bacillati</taxon>
        <taxon>Actinomycetota</taxon>
        <taxon>Actinomycetes</taxon>
        <taxon>Pseudonocardiales</taxon>
        <taxon>Pseudonocardiaceae</taxon>
        <taxon>Saccharopolyspora</taxon>
    </lineage>
</organism>
<evidence type="ECO:0000313" key="5">
    <source>
        <dbReference type="Proteomes" id="UP000270697"/>
    </source>
</evidence>
<dbReference type="InterPro" id="IPR038078">
    <property type="entry name" value="PhoU-like_sf"/>
</dbReference>
<comment type="function">
    <text evidence="2">Plays a role in the regulation of phosphate uptake.</text>
</comment>
<dbReference type="SUPFAM" id="SSF109755">
    <property type="entry name" value="PhoU-like"/>
    <property type="match status" value="1"/>
</dbReference>
<sequence>MRETFHGQLAQLGTELAGMCEFAAEAMRLATQALLENDLELAERVGAGDARMDRARNLCDDHALKLLALQQPVATDLRTIVAAVYCAVKLERMGDLAAHIADITRRNHPRRVVPQGMETGFRTLASLDEHMARRLALAILGDVTEGVFAELDRTDDSVDVLHAELMAAVTTEKWPHGIPTAINIALLARFYERFADQAVHVAQRLEFIAAGTLPDYSARS</sequence>
<dbReference type="InterPro" id="IPR026022">
    <property type="entry name" value="PhoU_dom"/>
</dbReference>
<proteinExistence type="inferred from homology"/>
<evidence type="ECO:0000259" key="3">
    <source>
        <dbReference type="Pfam" id="PF01895"/>
    </source>
</evidence>
<accession>A0ABX9THA2</accession>
<keyword evidence="2" id="KW-0963">Cytoplasm</keyword>